<organism evidence="1 2">
    <name type="scientific">Linum tenue</name>
    <dbReference type="NCBI Taxonomy" id="586396"/>
    <lineage>
        <taxon>Eukaryota</taxon>
        <taxon>Viridiplantae</taxon>
        <taxon>Streptophyta</taxon>
        <taxon>Embryophyta</taxon>
        <taxon>Tracheophyta</taxon>
        <taxon>Spermatophyta</taxon>
        <taxon>Magnoliopsida</taxon>
        <taxon>eudicotyledons</taxon>
        <taxon>Gunneridae</taxon>
        <taxon>Pentapetalae</taxon>
        <taxon>rosids</taxon>
        <taxon>fabids</taxon>
        <taxon>Malpighiales</taxon>
        <taxon>Linaceae</taxon>
        <taxon>Linum</taxon>
    </lineage>
</organism>
<comment type="caution">
    <text evidence="1">The sequence shown here is derived from an EMBL/GenBank/DDBJ whole genome shotgun (WGS) entry which is preliminary data.</text>
</comment>
<evidence type="ECO:0000313" key="1">
    <source>
        <dbReference type="EMBL" id="CAI0395516.1"/>
    </source>
</evidence>
<reference evidence="1" key="1">
    <citation type="submission" date="2022-08" db="EMBL/GenBank/DDBJ databases">
        <authorList>
            <person name="Gutierrez-Valencia J."/>
        </authorList>
    </citation>
    <scope>NUCLEOTIDE SEQUENCE</scope>
</reference>
<evidence type="ECO:0000313" key="2">
    <source>
        <dbReference type="Proteomes" id="UP001154282"/>
    </source>
</evidence>
<dbReference type="Proteomes" id="UP001154282">
    <property type="component" value="Unassembled WGS sequence"/>
</dbReference>
<proteinExistence type="predicted"/>
<gene>
    <name evidence="1" type="ORF">LITE_LOCUS8740</name>
</gene>
<protein>
    <submittedName>
        <fullName evidence="1">Uncharacterized protein</fullName>
    </submittedName>
</protein>
<dbReference type="AlphaFoldDB" id="A0AAV0IDK4"/>
<dbReference type="EMBL" id="CAMGYJ010000003">
    <property type="protein sequence ID" value="CAI0395516.1"/>
    <property type="molecule type" value="Genomic_DNA"/>
</dbReference>
<accession>A0AAV0IDK4</accession>
<name>A0AAV0IDK4_9ROSI</name>
<sequence>MLMEIRSWQRLLPSIYSVMSLEMVLTESCCPTCMLVMENGKMLGS</sequence>
<keyword evidence="2" id="KW-1185">Reference proteome</keyword>